<reference evidence="2 3" key="1">
    <citation type="submission" date="2021-06" db="EMBL/GenBank/DDBJ databases">
        <authorList>
            <person name="Lee D.H."/>
        </authorList>
    </citation>
    <scope>NUCLEOTIDE SEQUENCE [LARGE SCALE GENOMIC DNA]</scope>
    <source>
        <strain evidence="2 3">MMS21-HV4-11</strain>
    </source>
</reference>
<protein>
    <submittedName>
        <fullName evidence="2">Transposase</fullName>
    </submittedName>
</protein>
<dbReference type="Pfam" id="PF13701">
    <property type="entry name" value="DDE_Tnp_1_4"/>
    <property type="match status" value="1"/>
</dbReference>
<dbReference type="Proteomes" id="UP000727907">
    <property type="component" value="Unassembled WGS sequence"/>
</dbReference>
<organism evidence="2 3">
    <name type="scientific">Reyranella humidisoli</name>
    <dbReference type="NCBI Taxonomy" id="2849149"/>
    <lineage>
        <taxon>Bacteria</taxon>
        <taxon>Pseudomonadati</taxon>
        <taxon>Pseudomonadota</taxon>
        <taxon>Alphaproteobacteria</taxon>
        <taxon>Hyphomicrobiales</taxon>
        <taxon>Reyranellaceae</taxon>
        <taxon>Reyranella</taxon>
    </lineage>
</organism>
<name>A0ABS6IDQ0_9HYPH</name>
<dbReference type="InterPro" id="IPR025668">
    <property type="entry name" value="Tnp_DDE_dom"/>
</dbReference>
<evidence type="ECO:0000313" key="2">
    <source>
        <dbReference type="EMBL" id="MBU8872727.1"/>
    </source>
</evidence>
<evidence type="ECO:0000259" key="1">
    <source>
        <dbReference type="Pfam" id="PF13701"/>
    </source>
</evidence>
<evidence type="ECO:0000313" key="3">
    <source>
        <dbReference type="Proteomes" id="UP000727907"/>
    </source>
</evidence>
<accession>A0ABS6IDQ0</accession>
<feature type="domain" description="Transposase DDE" evidence="1">
    <location>
        <begin position="4"/>
        <end position="112"/>
    </location>
</feature>
<dbReference type="EMBL" id="JAHOPB010000001">
    <property type="protein sequence ID" value="MBU8872727.1"/>
    <property type="molecule type" value="Genomic_DNA"/>
</dbReference>
<keyword evidence="3" id="KW-1185">Reference proteome</keyword>
<proteinExistence type="predicted"/>
<gene>
    <name evidence="2" type="ORF">KQ910_03085</name>
</gene>
<sequence>MERVVAFYNKRGTCEQWIKEGKNAIKWTRLSCCSFAANAVRLQLHVLAYNLANFMRTLALPEAVAQRSLTSLREKLIKIGAKVVRHARYAVFQMTEVAVPKELFEKMLRLIDGLRRRPAPT</sequence>
<comment type="caution">
    <text evidence="2">The sequence shown here is derived from an EMBL/GenBank/DDBJ whole genome shotgun (WGS) entry which is preliminary data.</text>
</comment>